<dbReference type="EMBL" id="VLTN01000039">
    <property type="protein sequence ID" value="KAA0149812.1"/>
    <property type="molecule type" value="Genomic_DNA"/>
</dbReference>
<name>A0A5A8C9M7_CAFRO</name>
<dbReference type="Proteomes" id="UP000323011">
    <property type="component" value="Unassembled WGS sequence"/>
</dbReference>
<dbReference type="AlphaFoldDB" id="A0A5A8C9M7"/>
<reference evidence="2 3" key="1">
    <citation type="submission" date="2019-07" db="EMBL/GenBank/DDBJ databases">
        <title>Genomes of Cafeteria roenbergensis.</title>
        <authorList>
            <person name="Fischer M.G."/>
            <person name="Hackl T."/>
            <person name="Roman M."/>
        </authorList>
    </citation>
    <scope>NUCLEOTIDE SEQUENCE [LARGE SCALE GENOMIC DNA]</scope>
    <source>
        <strain evidence="2 3">BVI</strain>
    </source>
</reference>
<organism evidence="2 3">
    <name type="scientific">Cafeteria roenbergensis</name>
    <name type="common">Marine flagellate</name>
    <dbReference type="NCBI Taxonomy" id="33653"/>
    <lineage>
        <taxon>Eukaryota</taxon>
        <taxon>Sar</taxon>
        <taxon>Stramenopiles</taxon>
        <taxon>Bigyra</taxon>
        <taxon>Opalozoa</taxon>
        <taxon>Bicosoecida</taxon>
        <taxon>Cafeteriaceae</taxon>
        <taxon>Cafeteria</taxon>
    </lineage>
</organism>
<dbReference type="SUPFAM" id="SSF49562">
    <property type="entry name" value="C2 domain (Calcium/lipid-binding domain, CaLB)"/>
    <property type="match status" value="1"/>
</dbReference>
<accession>A0A5A8C9M7</accession>
<proteinExistence type="predicted"/>
<evidence type="ECO:0000313" key="3">
    <source>
        <dbReference type="Proteomes" id="UP000323011"/>
    </source>
</evidence>
<comment type="caution">
    <text evidence="2">The sequence shown here is derived from an EMBL/GenBank/DDBJ whole genome shotgun (WGS) entry which is preliminary data.</text>
</comment>
<protein>
    <recommendedName>
        <fullName evidence="4">C2 domain-containing protein</fullName>
    </recommendedName>
</protein>
<sequence length="115" mass="12108">MSVLRFVVQGVGLVATAETQGAYIILGPDPGSPLYTSVLCENAIDPTWDEVVLEGSPGEYDEDTDVMVSIFEVDGDGVSVLIGTTQVSVAEMQRGARDTPPRRFALGSPTAPPPL</sequence>
<evidence type="ECO:0000313" key="2">
    <source>
        <dbReference type="EMBL" id="KAA0149812.1"/>
    </source>
</evidence>
<keyword evidence="3" id="KW-1185">Reference proteome</keyword>
<gene>
    <name evidence="2" type="ORF">FNF29_05638</name>
</gene>
<evidence type="ECO:0008006" key="4">
    <source>
        <dbReference type="Google" id="ProtNLM"/>
    </source>
</evidence>
<evidence type="ECO:0000256" key="1">
    <source>
        <dbReference type="SAM" id="MobiDB-lite"/>
    </source>
</evidence>
<feature type="region of interest" description="Disordered" evidence="1">
    <location>
        <begin position="91"/>
        <end position="115"/>
    </location>
</feature>
<dbReference type="InterPro" id="IPR035892">
    <property type="entry name" value="C2_domain_sf"/>
</dbReference>